<dbReference type="EMBL" id="BAAAJX010000002">
    <property type="protein sequence ID" value="GAA1492189.1"/>
    <property type="molecule type" value="Genomic_DNA"/>
</dbReference>
<organism evidence="2 3">
    <name type="scientific">Curtobacterium herbarum</name>
    <dbReference type="NCBI Taxonomy" id="150122"/>
    <lineage>
        <taxon>Bacteria</taxon>
        <taxon>Bacillati</taxon>
        <taxon>Actinomycetota</taxon>
        <taxon>Actinomycetes</taxon>
        <taxon>Micrococcales</taxon>
        <taxon>Microbacteriaceae</taxon>
        <taxon>Curtobacterium</taxon>
    </lineage>
</organism>
<comment type="caution">
    <text evidence="2">The sequence shown here is derived from an EMBL/GenBank/DDBJ whole genome shotgun (WGS) entry which is preliminary data.</text>
</comment>
<reference evidence="2 3" key="1">
    <citation type="journal article" date="2019" name="Int. J. Syst. Evol. Microbiol.">
        <title>The Global Catalogue of Microorganisms (GCM) 10K type strain sequencing project: providing services to taxonomists for standard genome sequencing and annotation.</title>
        <authorList>
            <consortium name="The Broad Institute Genomics Platform"/>
            <consortium name="The Broad Institute Genome Sequencing Center for Infectious Disease"/>
            <person name="Wu L."/>
            <person name="Ma J."/>
        </authorList>
    </citation>
    <scope>NUCLEOTIDE SEQUENCE [LARGE SCALE GENOMIC DNA]</scope>
    <source>
        <strain evidence="2 3">JCM 12140</strain>
    </source>
</reference>
<dbReference type="Proteomes" id="UP001501742">
    <property type="component" value="Unassembled WGS sequence"/>
</dbReference>
<gene>
    <name evidence="2" type="ORF">GCM10009627_05350</name>
</gene>
<keyword evidence="1" id="KW-0812">Transmembrane</keyword>
<sequence>MHIPDGQYRPRPVQLVVATALLASATGVLLVLWLVMWLPVLLSGAATSLFAWPLVLVLAVAPWCAVIAALVLGLVARSEQPTASADAVIGISVILVLVVPAALWFGVPALLVT</sequence>
<keyword evidence="1" id="KW-1133">Transmembrane helix</keyword>
<protein>
    <submittedName>
        <fullName evidence="2">Uncharacterized protein</fullName>
    </submittedName>
</protein>
<proteinExistence type="predicted"/>
<feature type="transmembrane region" description="Helical" evidence="1">
    <location>
        <begin position="50"/>
        <end position="75"/>
    </location>
</feature>
<feature type="transmembrane region" description="Helical" evidence="1">
    <location>
        <begin position="12"/>
        <end position="38"/>
    </location>
</feature>
<keyword evidence="3" id="KW-1185">Reference proteome</keyword>
<name>A0ABN1Z9E3_9MICO</name>
<evidence type="ECO:0000313" key="2">
    <source>
        <dbReference type="EMBL" id="GAA1492189.1"/>
    </source>
</evidence>
<evidence type="ECO:0000313" key="3">
    <source>
        <dbReference type="Proteomes" id="UP001501742"/>
    </source>
</evidence>
<accession>A0ABN1Z9E3</accession>
<dbReference type="RefSeq" id="WP_204608822.1">
    <property type="nucleotide sequence ID" value="NZ_BAAAJX010000002.1"/>
</dbReference>
<keyword evidence="1" id="KW-0472">Membrane</keyword>
<evidence type="ECO:0000256" key="1">
    <source>
        <dbReference type="SAM" id="Phobius"/>
    </source>
</evidence>
<feature type="transmembrane region" description="Helical" evidence="1">
    <location>
        <begin position="87"/>
        <end position="107"/>
    </location>
</feature>